<dbReference type="Pfam" id="PF13489">
    <property type="entry name" value="Methyltransf_23"/>
    <property type="match status" value="1"/>
</dbReference>
<dbReference type="PANTHER" id="PTHR30160:SF23">
    <property type="match status" value="1"/>
</dbReference>
<organism evidence="3 4">
    <name type="scientific">Desulfovibrio legallii</name>
    <dbReference type="NCBI Taxonomy" id="571438"/>
    <lineage>
        <taxon>Bacteria</taxon>
        <taxon>Pseudomonadati</taxon>
        <taxon>Thermodesulfobacteriota</taxon>
        <taxon>Desulfovibrionia</taxon>
        <taxon>Desulfovibrionales</taxon>
        <taxon>Desulfovibrionaceae</taxon>
        <taxon>Desulfovibrio</taxon>
    </lineage>
</organism>
<dbReference type="STRING" id="571438.SAMN05192586_1128"/>
<dbReference type="CDD" id="cd03789">
    <property type="entry name" value="GT9_LPS_heptosyltransferase"/>
    <property type="match status" value="1"/>
</dbReference>
<accession>A0A1G7NLX5</accession>
<proteinExistence type="predicted"/>
<evidence type="ECO:0000256" key="2">
    <source>
        <dbReference type="ARBA" id="ARBA00022679"/>
    </source>
</evidence>
<dbReference type="EMBL" id="FNBX01000012">
    <property type="protein sequence ID" value="SDF74972.1"/>
    <property type="molecule type" value="Genomic_DNA"/>
</dbReference>
<dbReference type="SUPFAM" id="SSF53756">
    <property type="entry name" value="UDP-Glycosyltransferase/glycogen phosphorylase"/>
    <property type="match status" value="1"/>
</dbReference>
<evidence type="ECO:0000256" key="1">
    <source>
        <dbReference type="ARBA" id="ARBA00022676"/>
    </source>
</evidence>
<keyword evidence="4" id="KW-1185">Reference proteome</keyword>
<name>A0A1G7NLX5_9BACT</name>
<dbReference type="Proteomes" id="UP000199355">
    <property type="component" value="Unassembled WGS sequence"/>
</dbReference>
<dbReference type="Gene3D" id="3.40.50.150">
    <property type="entry name" value="Vaccinia Virus protein VP39"/>
    <property type="match status" value="1"/>
</dbReference>
<dbReference type="InterPro" id="IPR002201">
    <property type="entry name" value="Glyco_trans_9"/>
</dbReference>
<dbReference type="AlphaFoldDB" id="A0A1G7NLX5"/>
<dbReference type="Pfam" id="PF01075">
    <property type="entry name" value="Glyco_transf_9"/>
    <property type="match status" value="1"/>
</dbReference>
<keyword evidence="2 3" id="KW-0808">Transferase</keyword>
<sequence>MKKSCWCGNTDLVQWSDAYYRCNVCETLISIYTDCAEEEGLFAPKDEQRSLYGSNYWKEKTMQQYRKMHCDDIEDALILHYRERAGLWLSAIMRHILPPATVLEVGCGLGSLTRWMQDLGYEARALELSRQWTEHLRQEVGIKVDVGTMGPLQSGECKTDAIVLMDVLEHISDPVSFMKNAISMLSNDGILCIQTPKYSEKVSFSYLQQTNARFIRQLIPNEHLFLFSAAALERLVREHGFVHSVHYPTLGVDDMFYIFSRKPLKQYSPLQIKKTFMAIPERITAYAAYVNYLHLAALQQQNATLKTIIQNISETMRGHALADDGLPTSPSVKAHPLPPGFSAQEVAKLLYIRLDGIGDSILANALLEHLPTIFPKARITVACDAAAATLYAAAPMVAEVLPIEKSRLDDPDYLLQCVKLLRAVKANVVFQGTRSPTMSVAALSLALEIPVMGLRANAVNMSPSERDFYNAALASQWAPHPGTSNEMATYREILRQLGAPLPCLKPKIWLPAAARSAADALWAQCGLALGHTIAIFCGGGDRQRDCPFVGEALSRCCQKYNLAVVALGSSREKAINEKNISALRTQGIAAVNLSGKTDFLTSAALLARCRLAVGVDTSFAHAAAALQVPQVIVLGGADMGRFLPSSPKTLALCLPLECAGCNWRCRYAERHCLTGISPDCLAQAVETALTGVWPETGAGRIVLQPPHTWPRAAGRPRWRSPQALMRQQGALGDEDRICIEPLAAYCRKHSA</sequence>
<evidence type="ECO:0000313" key="3">
    <source>
        <dbReference type="EMBL" id="SDF74972.1"/>
    </source>
</evidence>
<dbReference type="PANTHER" id="PTHR30160">
    <property type="entry name" value="TETRAACYLDISACCHARIDE 4'-KINASE-RELATED"/>
    <property type="match status" value="1"/>
</dbReference>
<dbReference type="GO" id="GO:0009244">
    <property type="term" value="P:lipopolysaccharide core region biosynthetic process"/>
    <property type="evidence" value="ECO:0007669"/>
    <property type="project" value="TreeGrafter"/>
</dbReference>
<keyword evidence="1" id="KW-0328">Glycosyltransferase</keyword>
<dbReference type="Gene3D" id="3.40.50.2000">
    <property type="entry name" value="Glycogen Phosphorylase B"/>
    <property type="match status" value="2"/>
</dbReference>
<dbReference type="GO" id="GO:0008713">
    <property type="term" value="F:ADP-heptose-lipopolysaccharide heptosyltransferase activity"/>
    <property type="evidence" value="ECO:0007669"/>
    <property type="project" value="TreeGrafter"/>
</dbReference>
<dbReference type="OrthoDB" id="9767517at2"/>
<dbReference type="RefSeq" id="WP_092154169.1">
    <property type="nucleotide sequence ID" value="NZ_FNBX01000012.1"/>
</dbReference>
<reference evidence="4" key="1">
    <citation type="submission" date="2016-10" db="EMBL/GenBank/DDBJ databases">
        <authorList>
            <person name="Varghese N."/>
            <person name="Submissions S."/>
        </authorList>
    </citation>
    <scope>NUCLEOTIDE SEQUENCE [LARGE SCALE GENOMIC DNA]</scope>
    <source>
        <strain evidence="4">KHC7</strain>
    </source>
</reference>
<dbReference type="InterPro" id="IPR029063">
    <property type="entry name" value="SAM-dependent_MTases_sf"/>
</dbReference>
<protein>
    <submittedName>
        <fullName evidence="3">ADP-heptose:LPS heptosyltransferase</fullName>
    </submittedName>
</protein>
<dbReference type="InterPro" id="IPR051199">
    <property type="entry name" value="LPS_LOS_Heptosyltrfase"/>
</dbReference>
<evidence type="ECO:0000313" key="4">
    <source>
        <dbReference type="Proteomes" id="UP000199355"/>
    </source>
</evidence>
<dbReference type="GO" id="GO:0005829">
    <property type="term" value="C:cytosol"/>
    <property type="evidence" value="ECO:0007669"/>
    <property type="project" value="TreeGrafter"/>
</dbReference>
<gene>
    <name evidence="3" type="ORF">SAMN05192586_1128</name>
</gene>
<dbReference type="SUPFAM" id="SSF53335">
    <property type="entry name" value="S-adenosyl-L-methionine-dependent methyltransferases"/>
    <property type="match status" value="1"/>
</dbReference>